<proteinExistence type="predicted"/>
<dbReference type="Proteomes" id="UP001317259">
    <property type="component" value="Unassembled WGS sequence"/>
</dbReference>
<protein>
    <submittedName>
        <fullName evidence="1">Alpha/beta hydrolase</fullName>
    </submittedName>
</protein>
<reference evidence="1 2" key="1">
    <citation type="submission" date="2022-04" db="EMBL/GenBank/DDBJ databases">
        <title>Genome draft of Actinomadura sp. ATCC 31491.</title>
        <authorList>
            <person name="Shi X."/>
            <person name="Du Y."/>
        </authorList>
    </citation>
    <scope>NUCLEOTIDE SEQUENCE [LARGE SCALE GENOMIC DNA]</scope>
    <source>
        <strain evidence="1 2">ATCC 31491</strain>
    </source>
</reference>
<keyword evidence="1" id="KW-0378">Hydrolase</keyword>
<comment type="caution">
    <text evidence="1">The sequence shown here is derived from an EMBL/GenBank/DDBJ whole genome shotgun (WGS) entry which is preliminary data.</text>
</comment>
<keyword evidence="2" id="KW-1185">Reference proteome</keyword>
<dbReference type="Gene3D" id="3.40.50.1820">
    <property type="entry name" value="alpha/beta hydrolase"/>
    <property type="match status" value="1"/>
</dbReference>
<evidence type="ECO:0000313" key="2">
    <source>
        <dbReference type="Proteomes" id="UP001317259"/>
    </source>
</evidence>
<dbReference type="SUPFAM" id="SSF53474">
    <property type="entry name" value="alpha/beta-Hydrolases"/>
    <property type="match status" value="1"/>
</dbReference>
<sequence>MHYLIIPGIDGSGEDHWQSLWQARWGAAATRIAPASWSEPDLEDWCRAIDRAAEGAVLLVAHSLGCLAAAHWAARRPGAAAGLFLVAPPDPAGPAFPAAAAPTFVPFVPSPPGVPGLVVHSDDDPYCTPEAARRLAAGWELPALSVGPAGHVNAASGLGAWEAGRALLTAFAAGVRTPVRR</sequence>
<dbReference type="InterPro" id="IPR029058">
    <property type="entry name" value="AB_hydrolase_fold"/>
</dbReference>
<dbReference type="InterPro" id="IPR010662">
    <property type="entry name" value="RBBP9/YdeN"/>
</dbReference>
<name>A0ABT0G8L9_9ACTN</name>
<evidence type="ECO:0000313" key="1">
    <source>
        <dbReference type="EMBL" id="MCK2220943.1"/>
    </source>
</evidence>
<dbReference type="Pfam" id="PF06821">
    <property type="entry name" value="Ser_hydrolase"/>
    <property type="match status" value="1"/>
</dbReference>
<dbReference type="GO" id="GO:0016787">
    <property type="term" value="F:hydrolase activity"/>
    <property type="evidence" value="ECO:0007669"/>
    <property type="project" value="UniProtKB-KW"/>
</dbReference>
<gene>
    <name evidence="1" type="ORF">MF672_045130</name>
</gene>
<accession>A0ABT0G8L9</accession>
<dbReference type="EMBL" id="JAKRKC020000003">
    <property type="protein sequence ID" value="MCK2220943.1"/>
    <property type="molecule type" value="Genomic_DNA"/>
</dbReference>
<organism evidence="1 2">
    <name type="scientific">Actinomadura luzonensis</name>
    <dbReference type="NCBI Taxonomy" id="2805427"/>
    <lineage>
        <taxon>Bacteria</taxon>
        <taxon>Bacillati</taxon>
        <taxon>Actinomycetota</taxon>
        <taxon>Actinomycetes</taxon>
        <taxon>Streptosporangiales</taxon>
        <taxon>Thermomonosporaceae</taxon>
        <taxon>Actinomadura</taxon>
    </lineage>
</organism>
<dbReference type="RefSeq" id="WP_242380144.1">
    <property type="nucleotide sequence ID" value="NZ_JAKRKC020000003.1"/>
</dbReference>